<sequence length="166" mass="18116">MAHFLAKLAAVGGGTAAAGGGIVAGASSVFGSQGEPSEKPKVKNHVEETPPVAPTPKESAPESSCIVWEAEDPKGTPNNRSFKKLLEKYKSKDDFFQKWGDGSDRPMQNGFKDEIEKACKGTNDKKNVDGRVYVWWMSSSNKWIYAGDMHDGNHKWEEEISDKPSA</sequence>
<proteinExistence type="predicted"/>
<dbReference type="HOGENOM" id="CLU_111546_2_0_14"/>
<evidence type="ECO:0000256" key="1">
    <source>
        <dbReference type="SAM" id="MobiDB-lite"/>
    </source>
</evidence>
<feature type="region of interest" description="Disordered" evidence="1">
    <location>
        <begin position="25"/>
        <end position="80"/>
    </location>
</feature>
<gene>
    <name evidence="2" type="ORF">HF1_10670</name>
</gene>
<organism evidence="2 3">
    <name type="scientific">Mycoplasma haemofelis (strain Langford 1)</name>
    <name type="common">Haemobartonella felis</name>
    <dbReference type="NCBI Taxonomy" id="941640"/>
    <lineage>
        <taxon>Bacteria</taxon>
        <taxon>Bacillati</taxon>
        <taxon>Mycoplasmatota</taxon>
        <taxon>Mollicutes</taxon>
        <taxon>Mycoplasmataceae</taxon>
        <taxon>Mycoplasma</taxon>
    </lineage>
</organism>
<reference evidence="2 3" key="1">
    <citation type="journal article" date="2011" name="J. Bacteriol.">
        <title>Complete genome sequence of Mycoplasma haemofelis, a hemotropic mycoplasma.</title>
        <authorList>
            <person name="Barker E.N."/>
            <person name="Helps C.R."/>
            <person name="Peters I.R."/>
            <person name="Darby A.C."/>
            <person name="Radford A.D."/>
            <person name="Tasker S."/>
        </authorList>
    </citation>
    <scope>NUCLEOTIDE SEQUENCE [LARGE SCALE GENOMIC DNA]</scope>
    <source>
        <strain evidence="2 3">Langford 1</strain>
    </source>
</reference>
<keyword evidence="3" id="KW-1185">Reference proteome</keyword>
<protein>
    <submittedName>
        <fullName evidence="2">Uncharacterized protein</fullName>
    </submittedName>
</protein>
<evidence type="ECO:0000313" key="3">
    <source>
        <dbReference type="Proteomes" id="UP000008637"/>
    </source>
</evidence>
<evidence type="ECO:0000313" key="2">
    <source>
        <dbReference type="EMBL" id="CBY93075.1"/>
    </source>
</evidence>
<dbReference type="EMBL" id="FR773153">
    <property type="protein sequence ID" value="CBY93075.1"/>
    <property type="molecule type" value="Genomic_DNA"/>
</dbReference>
<dbReference type="KEGG" id="mha:HF1_10670"/>
<dbReference type="Proteomes" id="UP000008637">
    <property type="component" value="Chromosome"/>
</dbReference>
<name>E8ZIV4_MYCHL</name>
<dbReference type="AlphaFoldDB" id="E8ZIV4"/>
<accession>E8ZIV4</accession>
<feature type="compositionally biased region" description="Basic and acidic residues" evidence="1">
    <location>
        <begin position="36"/>
        <end position="48"/>
    </location>
</feature>